<keyword evidence="5" id="KW-0813">Transport</keyword>
<dbReference type="PANTHER" id="PTHR43298">
    <property type="entry name" value="MULTIDRUG RESISTANCE PROTEIN NORM-RELATED"/>
    <property type="match status" value="1"/>
</dbReference>
<evidence type="ECO:0000256" key="6">
    <source>
        <dbReference type="ARBA" id="ARBA00022449"/>
    </source>
</evidence>
<keyword evidence="15" id="KW-1185">Reference proteome</keyword>
<keyword evidence="7" id="KW-1003">Cell membrane</keyword>
<evidence type="ECO:0000256" key="12">
    <source>
        <dbReference type="ARBA" id="ARBA00031636"/>
    </source>
</evidence>
<feature type="transmembrane region" description="Helical" evidence="13">
    <location>
        <begin position="345"/>
        <end position="364"/>
    </location>
</feature>
<feature type="transmembrane region" description="Helical" evidence="13">
    <location>
        <begin position="310"/>
        <end position="333"/>
    </location>
</feature>
<feature type="transmembrane region" description="Helical" evidence="13">
    <location>
        <begin position="376"/>
        <end position="396"/>
    </location>
</feature>
<feature type="transmembrane region" description="Helical" evidence="13">
    <location>
        <begin position="20"/>
        <end position="47"/>
    </location>
</feature>
<evidence type="ECO:0000256" key="3">
    <source>
        <dbReference type="ARBA" id="ARBA00010199"/>
    </source>
</evidence>
<evidence type="ECO:0000313" key="14">
    <source>
        <dbReference type="EMBL" id="MFC5886352.1"/>
    </source>
</evidence>
<feature type="transmembrane region" description="Helical" evidence="13">
    <location>
        <begin position="87"/>
        <end position="106"/>
    </location>
</feature>
<evidence type="ECO:0000256" key="2">
    <source>
        <dbReference type="ARBA" id="ARBA00004651"/>
    </source>
</evidence>
<accession>A0ABW1EW73</accession>
<dbReference type="PIRSF" id="PIRSF006603">
    <property type="entry name" value="DinF"/>
    <property type="match status" value="1"/>
</dbReference>
<evidence type="ECO:0000256" key="10">
    <source>
        <dbReference type="ARBA" id="ARBA00023065"/>
    </source>
</evidence>
<comment type="subcellular location">
    <subcellularLocation>
        <location evidence="2">Cell membrane</location>
        <topology evidence="2">Multi-pass membrane protein</topology>
    </subcellularLocation>
</comment>
<comment type="similarity">
    <text evidence="3">Belongs to the multi antimicrobial extrusion (MATE) (TC 2.A.66.1) family.</text>
</comment>
<keyword evidence="9 13" id="KW-1133">Transmembrane helix</keyword>
<feature type="transmembrane region" description="Helical" evidence="13">
    <location>
        <begin position="118"/>
        <end position="138"/>
    </location>
</feature>
<evidence type="ECO:0000256" key="8">
    <source>
        <dbReference type="ARBA" id="ARBA00022692"/>
    </source>
</evidence>
<reference evidence="15" key="1">
    <citation type="journal article" date="2019" name="Int. J. Syst. Evol. Microbiol.">
        <title>The Global Catalogue of Microorganisms (GCM) 10K type strain sequencing project: providing services to taxonomists for standard genome sequencing and annotation.</title>
        <authorList>
            <consortium name="The Broad Institute Genomics Platform"/>
            <consortium name="The Broad Institute Genome Sequencing Center for Infectious Disease"/>
            <person name="Wu L."/>
            <person name="Ma J."/>
        </authorList>
    </citation>
    <scope>NUCLEOTIDE SEQUENCE [LARGE SCALE GENOMIC DNA]</scope>
    <source>
        <strain evidence="15">CGMCC 4.1469</strain>
    </source>
</reference>
<dbReference type="PANTHER" id="PTHR43298:SF2">
    <property type="entry name" value="FMN_FAD EXPORTER YEEO-RELATED"/>
    <property type="match status" value="1"/>
</dbReference>
<proteinExistence type="inferred from homology"/>
<evidence type="ECO:0000256" key="11">
    <source>
        <dbReference type="ARBA" id="ARBA00023136"/>
    </source>
</evidence>
<evidence type="ECO:0000256" key="13">
    <source>
        <dbReference type="SAM" id="Phobius"/>
    </source>
</evidence>
<evidence type="ECO:0000256" key="7">
    <source>
        <dbReference type="ARBA" id="ARBA00022475"/>
    </source>
</evidence>
<name>A0ABW1EW73_9ACTN</name>
<dbReference type="InterPro" id="IPR050222">
    <property type="entry name" value="MATE_MdtK"/>
</dbReference>
<feature type="transmembrane region" description="Helical" evidence="13">
    <location>
        <begin position="402"/>
        <end position="422"/>
    </location>
</feature>
<comment type="function">
    <text evidence="1">Multidrug efflux pump.</text>
</comment>
<feature type="transmembrane region" description="Helical" evidence="13">
    <location>
        <begin position="260"/>
        <end position="280"/>
    </location>
</feature>
<evidence type="ECO:0000256" key="9">
    <source>
        <dbReference type="ARBA" id="ARBA00022989"/>
    </source>
</evidence>
<sequence>MRGHLPRLIGLAGPVYGELLSGVVASVIGTFWVAGLGGTAVAAVTLAGTVENLLLGLVLVVSSGTTVRLSHALGADDPAAAGRTARAAWRLGAVGTLLLAVPGFLLREHLAGVFLDGAAAALAADYFAVAFPAFGLFFGQRIADELFKGAGDTRTPMRMALLANALLLLLDPLLILGPGPLPALGVTGAALALTLSRAAALAVTLLLRRRRRTPAPPGGTGRTMRGIVAAGAPFGLDFTARMGVGTAQLGLVAAFGVPAVAGYGVGYRVLLIVTMAFYAVRQAAVIESARLAGGGDTAALRTLGRDTARLAAALGAGAAVLCAALAVPVTALFTDDPAVAGEAVGFLRMAGLYLLPYALVVALGGVYQASGAGRPLVVAVLLGLGLQLGAGAALSGPLGVDGLWAGMAVGAVAQLALMRLLVGRRPAGPVGAVGAAVGPAAQAERTPEMAD</sequence>
<keyword evidence="6" id="KW-0050">Antiport</keyword>
<feature type="transmembrane region" description="Helical" evidence="13">
    <location>
        <begin position="183"/>
        <end position="207"/>
    </location>
</feature>
<dbReference type="EMBL" id="JBHSOD010000016">
    <property type="protein sequence ID" value="MFC5886352.1"/>
    <property type="molecule type" value="Genomic_DNA"/>
</dbReference>
<keyword evidence="8 13" id="KW-0812">Transmembrane</keyword>
<dbReference type="Pfam" id="PF01554">
    <property type="entry name" value="MatE"/>
    <property type="match status" value="2"/>
</dbReference>
<organism evidence="14 15">
    <name type="scientific">Kitasatospora aburaviensis</name>
    <dbReference type="NCBI Taxonomy" id="67265"/>
    <lineage>
        <taxon>Bacteria</taxon>
        <taxon>Bacillati</taxon>
        <taxon>Actinomycetota</taxon>
        <taxon>Actinomycetes</taxon>
        <taxon>Kitasatosporales</taxon>
        <taxon>Streptomycetaceae</taxon>
        <taxon>Kitasatospora</taxon>
    </lineage>
</organism>
<evidence type="ECO:0000313" key="15">
    <source>
        <dbReference type="Proteomes" id="UP001596067"/>
    </source>
</evidence>
<gene>
    <name evidence="14" type="ORF">ACFP0N_15405</name>
</gene>
<dbReference type="RefSeq" id="WP_313761854.1">
    <property type="nucleotide sequence ID" value="NZ_BAAAVH010000101.1"/>
</dbReference>
<evidence type="ECO:0000256" key="4">
    <source>
        <dbReference type="ARBA" id="ARBA00020268"/>
    </source>
</evidence>
<dbReference type="InterPro" id="IPR002528">
    <property type="entry name" value="MATE_fam"/>
</dbReference>
<feature type="transmembrane region" description="Helical" evidence="13">
    <location>
        <begin position="227"/>
        <end position="254"/>
    </location>
</feature>
<dbReference type="Proteomes" id="UP001596067">
    <property type="component" value="Unassembled WGS sequence"/>
</dbReference>
<evidence type="ECO:0000256" key="1">
    <source>
        <dbReference type="ARBA" id="ARBA00003408"/>
    </source>
</evidence>
<keyword evidence="10" id="KW-0406">Ion transport</keyword>
<dbReference type="InterPro" id="IPR048279">
    <property type="entry name" value="MdtK-like"/>
</dbReference>
<comment type="caution">
    <text evidence="14">The sequence shown here is derived from an EMBL/GenBank/DDBJ whole genome shotgun (WGS) entry which is preliminary data.</text>
</comment>
<feature type="transmembrane region" description="Helical" evidence="13">
    <location>
        <begin position="159"/>
        <end position="177"/>
    </location>
</feature>
<keyword evidence="11 13" id="KW-0472">Membrane</keyword>
<evidence type="ECO:0000256" key="5">
    <source>
        <dbReference type="ARBA" id="ARBA00022448"/>
    </source>
</evidence>
<protein>
    <recommendedName>
        <fullName evidence="4">Probable multidrug resistance protein NorM</fullName>
    </recommendedName>
    <alternativeName>
        <fullName evidence="12">Multidrug-efflux transporter</fullName>
    </alternativeName>
</protein>